<reference evidence="1 2" key="1">
    <citation type="submission" date="2021-06" db="EMBL/GenBank/DDBJ databases">
        <authorList>
            <person name="Kallberg Y."/>
            <person name="Tangrot J."/>
            <person name="Rosling A."/>
        </authorList>
    </citation>
    <scope>NUCLEOTIDE SEQUENCE [LARGE SCALE GENOMIC DNA]</scope>
    <source>
        <strain evidence="1 2">120-4 pot B 10/14</strain>
    </source>
</reference>
<feature type="non-terminal residue" evidence="1">
    <location>
        <position position="61"/>
    </location>
</feature>
<keyword evidence="2" id="KW-1185">Reference proteome</keyword>
<dbReference type="EMBL" id="CAJVQB010127271">
    <property type="protein sequence ID" value="CAG8853656.1"/>
    <property type="molecule type" value="Genomic_DNA"/>
</dbReference>
<name>A0ABN7XFQ5_GIGMA</name>
<gene>
    <name evidence="1" type="ORF">GMARGA_LOCUS42477</name>
</gene>
<sequence>IGKGYERAHYLEPTITLPSIDCQSCINIIANQISNPGIWNFLLLMDIYEKANQPDLTNTTI</sequence>
<organism evidence="1 2">
    <name type="scientific">Gigaspora margarita</name>
    <dbReference type="NCBI Taxonomy" id="4874"/>
    <lineage>
        <taxon>Eukaryota</taxon>
        <taxon>Fungi</taxon>
        <taxon>Fungi incertae sedis</taxon>
        <taxon>Mucoromycota</taxon>
        <taxon>Glomeromycotina</taxon>
        <taxon>Glomeromycetes</taxon>
        <taxon>Diversisporales</taxon>
        <taxon>Gigasporaceae</taxon>
        <taxon>Gigaspora</taxon>
    </lineage>
</organism>
<protein>
    <submittedName>
        <fullName evidence="1">4961_t:CDS:1</fullName>
    </submittedName>
</protein>
<evidence type="ECO:0000313" key="1">
    <source>
        <dbReference type="EMBL" id="CAG8853656.1"/>
    </source>
</evidence>
<dbReference type="Proteomes" id="UP000789901">
    <property type="component" value="Unassembled WGS sequence"/>
</dbReference>
<comment type="caution">
    <text evidence="1">The sequence shown here is derived from an EMBL/GenBank/DDBJ whole genome shotgun (WGS) entry which is preliminary data.</text>
</comment>
<evidence type="ECO:0000313" key="2">
    <source>
        <dbReference type="Proteomes" id="UP000789901"/>
    </source>
</evidence>
<feature type="non-terminal residue" evidence="1">
    <location>
        <position position="1"/>
    </location>
</feature>
<proteinExistence type="predicted"/>
<accession>A0ABN7XFQ5</accession>